<organism evidence="1 2">
    <name type="scientific">Carnegiea gigantea</name>
    <dbReference type="NCBI Taxonomy" id="171969"/>
    <lineage>
        <taxon>Eukaryota</taxon>
        <taxon>Viridiplantae</taxon>
        <taxon>Streptophyta</taxon>
        <taxon>Embryophyta</taxon>
        <taxon>Tracheophyta</taxon>
        <taxon>Spermatophyta</taxon>
        <taxon>Magnoliopsida</taxon>
        <taxon>eudicotyledons</taxon>
        <taxon>Gunneridae</taxon>
        <taxon>Pentapetalae</taxon>
        <taxon>Caryophyllales</taxon>
        <taxon>Cactineae</taxon>
        <taxon>Cactaceae</taxon>
        <taxon>Cactoideae</taxon>
        <taxon>Echinocereeae</taxon>
        <taxon>Carnegiea</taxon>
    </lineage>
</organism>
<dbReference type="PANTHER" id="PTHR36006:SF2">
    <property type="entry name" value="OS06G0704200 PROTEIN"/>
    <property type="match status" value="1"/>
</dbReference>
<dbReference type="EMBL" id="JAKOGI010000684">
    <property type="protein sequence ID" value="KAJ8431522.1"/>
    <property type="molecule type" value="Genomic_DNA"/>
</dbReference>
<dbReference type="AlphaFoldDB" id="A0A9Q1JVB7"/>
<accession>A0A9Q1JVB7</accession>
<proteinExistence type="predicted"/>
<reference evidence="1" key="1">
    <citation type="submission" date="2022-04" db="EMBL/GenBank/DDBJ databases">
        <title>Carnegiea gigantea Genome sequencing and assembly v2.</title>
        <authorList>
            <person name="Copetti D."/>
            <person name="Sanderson M.J."/>
            <person name="Burquez A."/>
            <person name="Wojciechowski M.F."/>
        </authorList>
    </citation>
    <scope>NUCLEOTIDE SEQUENCE</scope>
    <source>
        <strain evidence="1">SGP5-SGP5p</strain>
        <tissue evidence="1">Aerial part</tissue>
    </source>
</reference>
<keyword evidence="2" id="KW-1185">Reference proteome</keyword>
<gene>
    <name evidence="1" type="ORF">Cgig2_009759</name>
</gene>
<dbReference type="OrthoDB" id="1900575at2759"/>
<protein>
    <submittedName>
        <fullName evidence="1">Uncharacterized protein</fullName>
    </submittedName>
</protein>
<name>A0A9Q1JVB7_9CARY</name>
<dbReference type="Proteomes" id="UP001153076">
    <property type="component" value="Unassembled WGS sequence"/>
</dbReference>
<evidence type="ECO:0000313" key="1">
    <source>
        <dbReference type="EMBL" id="KAJ8431522.1"/>
    </source>
</evidence>
<evidence type="ECO:0000313" key="2">
    <source>
        <dbReference type="Proteomes" id="UP001153076"/>
    </source>
</evidence>
<dbReference type="PANTHER" id="PTHR36006">
    <property type="entry name" value="BNAC02G25390D PROTEIN"/>
    <property type="match status" value="1"/>
</dbReference>
<comment type="caution">
    <text evidence="1">The sequence shown here is derived from an EMBL/GenBank/DDBJ whole genome shotgun (WGS) entry which is preliminary data.</text>
</comment>
<sequence length="176" mass="18828">MMQLQSGGGRSSCSHHFLSFLSPPPHHHLSSFTFARSCRCFIGLQPRHSRSLSSTSVPKVVASMSRKQWSSSAINAIALVTVVVMLSTPPPSGETLLNIPPELSGEVCDSSSKECKSGKGRIQRPNSRNAESCMVKCVTTCIRGGDGSPGEGPLNIRSLVECSDICNLLDKAEKGR</sequence>